<evidence type="ECO:0000259" key="10">
    <source>
        <dbReference type="Pfam" id="PF06155"/>
    </source>
</evidence>
<dbReference type="Gene3D" id="3.60.130.10">
    <property type="entry name" value="Clavaminate synthase-like"/>
    <property type="match status" value="1"/>
</dbReference>
<dbReference type="AlphaFoldDB" id="A0A6F9D804"/>
<evidence type="ECO:0000256" key="1">
    <source>
        <dbReference type="ARBA" id="ARBA00001954"/>
    </source>
</evidence>
<sequence>MDEKARVESVRISYAKDQIEVLWKDGHGSRFHNKWLRFNCHCNNCYRFIVGQQRINCSLFPDDFPIIDAKVNKDEDQLYVEFNGEVCANHNTVLPLAFLRRNCYCDRCLHKLIDDRKMHFIKPGEFKLQPLDYSTVKGTDGGLFKVLKAVMEVGICYLRGVPTDEEFLEEFAVTIGPLVDSTYGRKFMIHDKGVKDSVTNTREYLTFHTDQAHYESELGVQFFQCLQFDECIEGGESIVADMFQAAEILRQESPDDFRVLTRVPCTFATIDYKRQNPAYYETRKPVIEVDYDDQIVAVHFNTGLDATLRVRENCVMPFYNAHKKLWKIITRPELRFTHRMVPGDMLVFNNRRVAHGREAFVPHGGTRLLQSAYVNVEDFRSKYMVLGRKLGHDVTPTKIGNRSSI</sequence>
<keyword evidence="4" id="KW-0479">Metal-binding</keyword>
<name>A0A6F9D804_9ASCI</name>
<dbReference type="GO" id="GO:0005739">
    <property type="term" value="C:mitochondrion"/>
    <property type="evidence" value="ECO:0007669"/>
    <property type="project" value="TreeGrafter"/>
</dbReference>
<evidence type="ECO:0000256" key="3">
    <source>
        <dbReference type="ARBA" id="ARBA00008654"/>
    </source>
</evidence>
<keyword evidence="5" id="KW-0124">Carnitine biosynthesis</keyword>
<comment type="similarity">
    <text evidence="3">Belongs to the gamma-BBH/TMLD family.</text>
</comment>
<evidence type="ECO:0000256" key="5">
    <source>
        <dbReference type="ARBA" id="ARBA00022873"/>
    </source>
</evidence>
<dbReference type="GO" id="GO:0045329">
    <property type="term" value="P:carnitine biosynthetic process"/>
    <property type="evidence" value="ECO:0007669"/>
    <property type="project" value="UniProtKB-UniPathway"/>
</dbReference>
<evidence type="ECO:0000256" key="7">
    <source>
        <dbReference type="ARBA" id="ARBA00023002"/>
    </source>
</evidence>
<keyword evidence="8" id="KW-0408">Iron</keyword>
<evidence type="ECO:0000259" key="9">
    <source>
        <dbReference type="Pfam" id="PF02668"/>
    </source>
</evidence>
<accession>A0A6F9D804</accession>
<dbReference type="InterPro" id="IPR042098">
    <property type="entry name" value="TauD-like_sf"/>
</dbReference>
<evidence type="ECO:0000256" key="6">
    <source>
        <dbReference type="ARBA" id="ARBA00022964"/>
    </source>
</evidence>
<proteinExistence type="evidence at transcript level"/>
<dbReference type="InterPro" id="IPR050411">
    <property type="entry name" value="AlphaKG_dependent_hydroxylases"/>
</dbReference>
<reference evidence="11" key="1">
    <citation type="submission" date="2020-04" db="EMBL/GenBank/DDBJ databases">
        <authorList>
            <person name="Neveu A P."/>
        </authorList>
    </citation>
    <scope>NUCLEOTIDE SEQUENCE</scope>
    <source>
        <tissue evidence="11">Whole embryo</tissue>
    </source>
</reference>
<dbReference type="PANTHER" id="PTHR10696:SF25">
    <property type="entry name" value="OXIDOREDUCTASE AIM17-RELATED"/>
    <property type="match status" value="1"/>
</dbReference>
<evidence type="ECO:0000256" key="4">
    <source>
        <dbReference type="ARBA" id="ARBA00022723"/>
    </source>
</evidence>
<protein>
    <submittedName>
        <fullName evidence="11">Gamma-butyrobetaine dioxygenase-like</fullName>
    </submittedName>
</protein>
<dbReference type="SUPFAM" id="SSF51197">
    <property type="entry name" value="Clavaminate synthase-like"/>
    <property type="match status" value="1"/>
</dbReference>
<dbReference type="Pfam" id="PF02668">
    <property type="entry name" value="TauD"/>
    <property type="match status" value="1"/>
</dbReference>
<dbReference type="InterPro" id="IPR038492">
    <property type="entry name" value="GBBH-like_N_sf"/>
</dbReference>
<evidence type="ECO:0000313" key="11">
    <source>
        <dbReference type="EMBL" id="CAB3225134.1"/>
    </source>
</evidence>
<dbReference type="GO" id="GO:0016706">
    <property type="term" value="F:2-oxoglutarate-dependent dioxygenase activity"/>
    <property type="evidence" value="ECO:0007669"/>
    <property type="project" value="UniProtKB-ARBA"/>
</dbReference>
<keyword evidence="7" id="KW-0560">Oxidoreductase</keyword>
<dbReference type="InterPro" id="IPR003819">
    <property type="entry name" value="TauD/TfdA-like"/>
</dbReference>
<dbReference type="UniPathway" id="UPA00118"/>
<evidence type="ECO:0000256" key="2">
    <source>
        <dbReference type="ARBA" id="ARBA00005022"/>
    </source>
</evidence>
<dbReference type="EMBL" id="LR783278">
    <property type="protein sequence ID" value="CAB3225134.1"/>
    <property type="molecule type" value="mRNA"/>
</dbReference>
<gene>
    <name evidence="11" type="primary">Bbox1-003</name>
</gene>
<feature type="domain" description="TauD/TfdA-like" evidence="9">
    <location>
        <begin position="130"/>
        <end position="372"/>
    </location>
</feature>
<keyword evidence="6 11" id="KW-0223">Dioxygenase</keyword>
<comment type="pathway">
    <text evidence="2">Amine and polyamine biosynthesis; carnitine biosynthesis.</text>
</comment>
<dbReference type="Pfam" id="PF06155">
    <property type="entry name" value="GBBH-like_N"/>
    <property type="match status" value="1"/>
</dbReference>
<comment type="cofactor">
    <cofactor evidence="1">
        <name>Fe(2+)</name>
        <dbReference type="ChEBI" id="CHEBI:29033"/>
    </cofactor>
</comment>
<dbReference type="GO" id="GO:0046872">
    <property type="term" value="F:metal ion binding"/>
    <property type="evidence" value="ECO:0007669"/>
    <property type="project" value="UniProtKB-KW"/>
</dbReference>
<dbReference type="InterPro" id="IPR010376">
    <property type="entry name" value="GBBH-like_N"/>
</dbReference>
<feature type="domain" description="Gamma-butyrobetaine hydroxylase-like N-terminal" evidence="10">
    <location>
        <begin position="12"/>
        <end position="83"/>
    </location>
</feature>
<dbReference type="Gene3D" id="3.30.2020.30">
    <property type="match status" value="1"/>
</dbReference>
<evidence type="ECO:0000256" key="8">
    <source>
        <dbReference type="ARBA" id="ARBA00023004"/>
    </source>
</evidence>
<dbReference type="PANTHER" id="PTHR10696">
    <property type="entry name" value="GAMMA-BUTYROBETAINE HYDROXYLASE-RELATED"/>
    <property type="match status" value="1"/>
</dbReference>
<organism evidence="11">
    <name type="scientific">Phallusia mammillata</name>
    <dbReference type="NCBI Taxonomy" id="59560"/>
    <lineage>
        <taxon>Eukaryota</taxon>
        <taxon>Metazoa</taxon>
        <taxon>Chordata</taxon>
        <taxon>Tunicata</taxon>
        <taxon>Ascidiacea</taxon>
        <taxon>Phlebobranchia</taxon>
        <taxon>Ascidiidae</taxon>
        <taxon>Phallusia</taxon>
    </lineage>
</organism>